<evidence type="ECO:0000256" key="3">
    <source>
        <dbReference type="SAM" id="SignalP"/>
    </source>
</evidence>
<dbReference type="InterPro" id="IPR016166">
    <property type="entry name" value="FAD-bd_PCMH"/>
</dbReference>
<reference evidence="5" key="1">
    <citation type="journal article" date="2020" name="Stud. Mycol.">
        <title>101 Dothideomycetes genomes: a test case for predicting lifestyles and emergence of pathogens.</title>
        <authorList>
            <person name="Haridas S."/>
            <person name="Albert R."/>
            <person name="Binder M."/>
            <person name="Bloem J."/>
            <person name="Labutti K."/>
            <person name="Salamov A."/>
            <person name="Andreopoulos B."/>
            <person name="Baker S."/>
            <person name="Barry K."/>
            <person name="Bills G."/>
            <person name="Bluhm B."/>
            <person name="Cannon C."/>
            <person name="Castanera R."/>
            <person name="Culley D."/>
            <person name="Daum C."/>
            <person name="Ezra D."/>
            <person name="Gonzalez J."/>
            <person name="Henrissat B."/>
            <person name="Kuo A."/>
            <person name="Liang C."/>
            <person name="Lipzen A."/>
            <person name="Lutzoni F."/>
            <person name="Magnuson J."/>
            <person name="Mondo S."/>
            <person name="Nolan M."/>
            <person name="Ohm R."/>
            <person name="Pangilinan J."/>
            <person name="Park H.-J."/>
            <person name="Ramirez L."/>
            <person name="Alfaro M."/>
            <person name="Sun H."/>
            <person name="Tritt A."/>
            <person name="Yoshinaga Y."/>
            <person name="Zwiers L.-H."/>
            <person name="Turgeon B."/>
            <person name="Goodwin S."/>
            <person name="Spatafora J."/>
            <person name="Crous P."/>
            <person name="Grigoriev I."/>
        </authorList>
    </citation>
    <scope>NUCLEOTIDE SEQUENCE</scope>
    <source>
        <strain evidence="5">Tuck. ex Michener</strain>
    </source>
</reference>
<evidence type="ECO:0000256" key="2">
    <source>
        <dbReference type="ARBA" id="ARBA00023002"/>
    </source>
</evidence>
<keyword evidence="3" id="KW-0732">Signal</keyword>
<sequence length="582" mass="61951">MSLFILSVFSLITVVVDATLGSTHASCRNIPGDAGWPAPSAWNQLNQTLDGRLIATIPLAHVCHEPTYSGTECTNLQHAWDTPEIMIPQPAEFMASWFQNQSCTPFTDESTQCELGNYASYSINVSSPSDVVSGLAFAQEQNIRLVIKNTGHDFYGKSTGKGALSLWVHNLDSKQIIPSYNSSHYNGPAVKIGAGVSGGDAAAFASQHGYRIVAGSCPTVALAGGYTQGGGHSYLTGLYGFGADNVLEWEVVTTDGKHVVATPTQNSDLYWALSGGGGGTYGFVISMTSRVFPDGQIAISTMTFNVTTAGGVEEFWDAVKVFHTYLQPLVDDHGMVAEYLISNETLDLFGMMAPGFTRASLTQAMDPMIAALSKNVSGGLTAEKVNLTVADGDGYYNLYAAIVEPLTLQDTIPPVNGGRFVSRENMAANASAVNAALRAATANGAFTVAVTALNSEGPSRAVPAIADNAMQPAFKDAFMSVIITADWSWENSWAEAAVLQDEFINVVLPNLEAATPNAAAYNNEANWQQPEWQQNFYGSTYDRLLSIKHTYDPNGTLYGLTAVGSEAWSQDADGRLCPSGAV</sequence>
<protein>
    <submittedName>
        <fullName evidence="5">FAD-binding domain-containing protein</fullName>
    </submittedName>
</protein>
<gene>
    <name evidence="5" type="ORF">EV356DRAFT_519151</name>
</gene>
<proteinExistence type="inferred from homology"/>
<dbReference type="InterPro" id="IPR012951">
    <property type="entry name" value="BBE"/>
</dbReference>
<evidence type="ECO:0000259" key="4">
    <source>
        <dbReference type="PROSITE" id="PS51387"/>
    </source>
</evidence>
<dbReference type="Pfam" id="PF01565">
    <property type="entry name" value="FAD_binding_4"/>
    <property type="match status" value="1"/>
</dbReference>
<dbReference type="InterPro" id="IPR036318">
    <property type="entry name" value="FAD-bd_PCMH-like_sf"/>
</dbReference>
<dbReference type="InterPro" id="IPR016169">
    <property type="entry name" value="FAD-bd_PCMH_sub2"/>
</dbReference>
<dbReference type="PANTHER" id="PTHR13878:SF91">
    <property type="entry name" value="FAD BINDING DOMAIN PROTEIN (AFU_ORTHOLOGUE AFUA_6G12070)-RELATED"/>
    <property type="match status" value="1"/>
</dbReference>
<dbReference type="SUPFAM" id="SSF56176">
    <property type="entry name" value="FAD-binding/transporter-associated domain-like"/>
    <property type="match status" value="1"/>
</dbReference>
<keyword evidence="6" id="KW-1185">Reference proteome</keyword>
<dbReference type="PANTHER" id="PTHR13878">
    <property type="entry name" value="GULONOLACTONE OXIDASE"/>
    <property type="match status" value="1"/>
</dbReference>
<keyword evidence="2" id="KW-0560">Oxidoreductase</keyword>
<dbReference type="AlphaFoldDB" id="A0A6A6GZ45"/>
<comment type="similarity">
    <text evidence="1">Belongs to the oxygen-dependent FAD-linked oxidoreductase family.</text>
</comment>
<evidence type="ECO:0000313" key="5">
    <source>
        <dbReference type="EMBL" id="KAF2231045.1"/>
    </source>
</evidence>
<dbReference type="OrthoDB" id="9983560at2759"/>
<evidence type="ECO:0000256" key="1">
    <source>
        <dbReference type="ARBA" id="ARBA00005466"/>
    </source>
</evidence>
<feature type="chain" id="PRO_5025422357" evidence="3">
    <location>
        <begin position="19"/>
        <end position="582"/>
    </location>
</feature>
<dbReference type="InterPro" id="IPR050432">
    <property type="entry name" value="FAD-linked_Oxidoreductases_BP"/>
</dbReference>
<dbReference type="EMBL" id="ML991832">
    <property type="protein sequence ID" value="KAF2231045.1"/>
    <property type="molecule type" value="Genomic_DNA"/>
</dbReference>
<name>A0A6A6GZ45_VIRVR</name>
<dbReference type="Pfam" id="PF08031">
    <property type="entry name" value="BBE"/>
    <property type="match status" value="1"/>
</dbReference>
<evidence type="ECO:0000313" key="6">
    <source>
        <dbReference type="Proteomes" id="UP000800092"/>
    </source>
</evidence>
<dbReference type="PROSITE" id="PS51387">
    <property type="entry name" value="FAD_PCMH"/>
    <property type="match status" value="1"/>
</dbReference>
<feature type="domain" description="FAD-binding PCMH-type" evidence="4">
    <location>
        <begin position="115"/>
        <end position="294"/>
    </location>
</feature>
<accession>A0A6A6GZ45</accession>
<dbReference type="Proteomes" id="UP000800092">
    <property type="component" value="Unassembled WGS sequence"/>
</dbReference>
<dbReference type="GO" id="GO:0071949">
    <property type="term" value="F:FAD binding"/>
    <property type="evidence" value="ECO:0007669"/>
    <property type="project" value="InterPro"/>
</dbReference>
<organism evidence="5 6">
    <name type="scientific">Viridothelium virens</name>
    <name type="common">Speckled blister lichen</name>
    <name type="synonym">Trypethelium virens</name>
    <dbReference type="NCBI Taxonomy" id="1048519"/>
    <lineage>
        <taxon>Eukaryota</taxon>
        <taxon>Fungi</taxon>
        <taxon>Dikarya</taxon>
        <taxon>Ascomycota</taxon>
        <taxon>Pezizomycotina</taxon>
        <taxon>Dothideomycetes</taxon>
        <taxon>Dothideomycetes incertae sedis</taxon>
        <taxon>Trypetheliales</taxon>
        <taxon>Trypetheliaceae</taxon>
        <taxon>Viridothelium</taxon>
    </lineage>
</organism>
<feature type="signal peptide" evidence="3">
    <location>
        <begin position="1"/>
        <end position="18"/>
    </location>
</feature>
<dbReference type="GO" id="GO:0016491">
    <property type="term" value="F:oxidoreductase activity"/>
    <property type="evidence" value="ECO:0007669"/>
    <property type="project" value="UniProtKB-KW"/>
</dbReference>
<dbReference type="InterPro" id="IPR006094">
    <property type="entry name" value="Oxid_FAD_bind_N"/>
</dbReference>
<dbReference type="Gene3D" id="3.30.465.10">
    <property type="match status" value="2"/>
</dbReference>